<proteinExistence type="inferred from homology"/>
<evidence type="ECO:0000256" key="2">
    <source>
        <dbReference type="ARBA" id="ARBA00022801"/>
    </source>
</evidence>
<organism evidence="5">
    <name type="scientific">Pseudogymnoascus destructans</name>
    <dbReference type="NCBI Taxonomy" id="655981"/>
    <lineage>
        <taxon>Eukaryota</taxon>
        <taxon>Fungi</taxon>
        <taxon>Dikarya</taxon>
        <taxon>Ascomycota</taxon>
        <taxon>Pezizomycotina</taxon>
        <taxon>Leotiomycetes</taxon>
        <taxon>Thelebolales</taxon>
        <taxon>Thelebolaceae</taxon>
        <taxon>Pseudogymnoascus</taxon>
    </lineage>
</organism>
<dbReference type="InterPro" id="IPR029058">
    <property type="entry name" value="AB_hydrolase_fold"/>
</dbReference>
<dbReference type="GO" id="GO:0016787">
    <property type="term" value="F:hydrolase activity"/>
    <property type="evidence" value="ECO:0007669"/>
    <property type="project" value="UniProtKB-KW"/>
</dbReference>
<evidence type="ECO:0000259" key="4">
    <source>
        <dbReference type="Pfam" id="PF00135"/>
    </source>
</evidence>
<feature type="domain" description="Carboxylesterase type B" evidence="4">
    <location>
        <begin position="39"/>
        <end position="302"/>
    </location>
</feature>
<evidence type="ECO:0000313" key="5">
    <source>
        <dbReference type="EMBL" id="OAF57506.1"/>
    </source>
</evidence>
<protein>
    <recommendedName>
        <fullName evidence="3">Carboxylic ester hydrolase</fullName>
        <ecNumber evidence="3">3.1.1.-</ecNumber>
    </recommendedName>
</protein>
<dbReference type="VEuPathDB" id="FungiDB:GMDG_06001"/>
<evidence type="ECO:0000256" key="1">
    <source>
        <dbReference type="ARBA" id="ARBA00005964"/>
    </source>
</evidence>
<dbReference type="eggNOG" id="KOG1516">
    <property type="taxonomic scope" value="Eukaryota"/>
</dbReference>
<evidence type="ECO:0000256" key="3">
    <source>
        <dbReference type="RuleBase" id="RU361235"/>
    </source>
</evidence>
<dbReference type="GeneID" id="36287891"/>
<reference evidence="5" key="1">
    <citation type="submission" date="2016-03" db="EMBL/GenBank/DDBJ databases">
        <title>Updated assembly of Pseudogymnoascus destructans, the fungus causing white-nose syndrome of bats.</title>
        <authorList>
            <person name="Palmer J.M."/>
            <person name="Drees K.P."/>
            <person name="Foster J.T."/>
            <person name="Lindner D.L."/>
        </authorList>
    </citation>
    <scope>NUCLEOTIDE SEQUENCE [LARGE SCALE GENOMIC DNA]</scope>
    <source>
        <strain evidence="5">20631-21</strain>
    </source>
</reference>
<dbReference type="PANTHER" id="PTHR11559">
    <property type="entry name" value="CARBOXYLESTERASE"/>
    <property type="match status" value="1"/>
</dbReference>
<dbReference type="AlphaFoldDB" id="A0A177A5M9"/>
<gene>
    <name evidence="5" type="ORF">VC83_04821</name>
</gene>
<accession>A0A177A5M9</accession>
<keyword evidence="2 3" id="KW-0378">Hydrolase</keyword>
<dbReference type="PROSITE" id="PS00122">
    <property type="entry name" value="CARBOXYLESTERASE_B_1"/>
    <property type="match status" value="1"/>
</dbReference>
<dbReference type="InterPro" id="IPR019826">
    <property type="entry name" value="Carboxylesterase_B_AS"/>
</dbReference>
<dbReference type="EC" id="3.1.1.-" evidence="3"/>
<dbReference type="Pfam" id="PF00135">
    <property type="entry name" value="COesterase"/>
    <property type="match status" value="1"/>
</dbReference>
<feature type="signal peptide" evidence="3">
    <location>
        <begin position="1"/>
        <end position="19"/>
    </location>
</feature>
<dbReference type="InterPro" id="IPR050309">
    <property type="entry name" value="Type-B_Carboxylest/Lipase"/>
</dbReference>
<keyword evidence="3" id="KW-0732">Signal</keyword>
<comment type="similarity">
    <text evidence="1 3">Belongs to the type-B carboxylesterase/lipase family.</text>
</comment>
<sequence length="303" mass="32761">MKVFNVAFTVVHLPIAALALQTPLQVPLSTVKDFVNRVTVTLSFGTVIGSVSSIETFNGIPYADPPVGPLRLRPPQRLSRSLGEFDATGTAASCPRMPLFPDGAPSIPEEFRNAPFLEVEEGKTQEDCLTISVRRTKGTKAEDKLPVLFGLFGFGYVNSDSKKYNEVVDKLLAYGAQAQKPFIYVAVNYRVAGFGFLGGKEILADGASNLGLLDQRMGLEWVAENIESFGGDPEKVTIWGESSGSISVFNQMLLFNGNATFKGKHLFQGAIMNSGSIMSTDRVDGPKAQHIYDNVVERAGCKG</sequence>
<dbReference type="Gene3D" id="3.40.50.1820">
    <property type="entry name" value="alpha/beta hydrolase"/>
    <property type="match status" value="1"/>
</dbReference>
<dbReference type="SUPFAM" id="SSF53474">
    <property type="entry name" value="alpha/beta-Hydrolases"/>
    <property type="match status" value="1"/>
</dbReference>
<dbReference type="EMBL" id="KV441400">
    <property type="protein sequence ID" value="OAF57506.1"/>
    <property type="molecule type" value="Genomic_DNA"/>
</dbReference>
<name>A0A177A5M9_9PEZI</name>
<dbReference type="SMR" id="A0A177A5M9"/>
<dbReference type="RefSeq" id="XP_024322795.1">
    <property type="nucleotide sequence ID" value="XM_024468449.1"/>
</dbReference>
<feature type="chain" id="PRO_5007948877" description="Carboxylic ester hydrolase" evidence="3">
    <location>
        <begin position="20"/>
        <end position="303"/>
    </location>
</feature>
<dbReference type="InterPro" id="IPR002018">
    <property type="entry name" value="CarbesteraseB"/>
</dbReference>
<dbReference type="OrthoDB" id="408631at2759"/>
<dbReference type="Proteomes" id="UP000077154">
    <property type="component" value="Unassembled WGS sequence"/>
</dbReference>